<reference evidence="2" key="1">
    <citation type="submission" date="2022-12" db="EMBL/GenBank/DDBJ databases">
        <authorList>
            <person name="Alioto T."/>
            <person name="Alioto T."/>
            <person name="Gomez Garrido J."/>
        </authorList>
    </citation>
    <scope>NUCLEOTIDE SEQUENCE</scope>
</reference>
<evidence type="ECO:0000313" key="2">
    <source>
        <dbReference type="EMBL" id="CAI5793868.1"/>
    </source>
</evidence>
<feature type="chain" id="PRO_5041371230" description="Secreted protein" evidence="1">
    <location>
        <begin position="19"/>
        <end position="119"/>
    </location>
</feature>
<gene>
    <name evidence="2" type="ORF">PODLI_1B014747</name>
</gene>
<evidence type="ECO:0000313" key="3">
    <source>
        <dbReference type="Proteomes" id="UP001178461"/>
    </source>
</evidence>
<feature type="signal peptide" evidence="1">
    <location>
        <begin position="1"/>
        <end position="18"/>
    </location>
</feature>
<evidence type="ECO:0008006" key="4">
    <source>
        <dbReference type="Google" id="ProtNLM"/>
    </source>
</evidence>
<name>A0AA35PQ82_9SAUR</name>
<dbReference type="EMBL" id="OX395140">
    <property type="protein sequence ID" value="CAI5793868.1"/>
    <property type="molecule type" value="Genomic_DNA"/>
</dbReference>
<keyword evidence="1" id="KW-0732">Signal</keyword>
<keyword evidence="3" id="KW-1185">Reference proteome</keyword>
<dbReference type="AlphaFoldDB" id="A0AA35PQ82"/>
<protein>
    <recommendedName>
        <fullName evidence="4">Secreted protein</fullName>
    </recommendedName>
</protein>
<evidence type="ECO:0000256" key="1">
    <source>
        <dbReference type="SAM" id="SignalP"/>
    </source>
</evidence>
<sequence length="119" mass="12677">MKLALFFILLLLLRLLSCGKTQSTAPAPTEDPLLLNKTNGSTCAQWLYGTEPPQVEAFQCAGRPDGAEVKFCCGTCEQTRNCSFEELAKGSTARPTDGGPELCPPSHALSKAAISFPIS</sequence>
<organism evidence="2 3">
    <name type="scientific">Podarcis lilfordi</name>
    <name type="common">Lilford's wall lizard</name>
    <dbReference type="NCBI Taxonomy" id="74358"/>
    <lineage>
        <taxon>Eukaryota</taxon>
        <taxon>Metazoa</taxon>
        <taxon>Chordata</taxon>
        <taxon>Craniata</taxon>
        <taxon>Vertebrata</taxon>
        <taxon>Euteleostomi</taxon>
        <taxon>Lepidosauria</taxon>
        <taxon>Squamata</taxon>
        <taxon>Bifurcata</taxon>
        <taxon>Unidentata</taxon>
        <taxon>Episquamata</taxon>
        <taxon>Laterata</taxon>
        <taxon>Lacertibaenia</taxon>
        <taxon>Lacertidae</taxon>
        <taxon>Podarcis</taxon>
    </lineage>
</organism>
<proteinExistence type="predicted"/>
<accession>A0AA35PQ82</accession>
<dbReference type="Proteomes" id="UP001178461">
    <property type="component" value="Chromosome Z"/>
</dbReference>